<dbReference type="GO" id="GO:0030288">
    <property type="term" value="C:outer membrane-bounded periplasmic space"/>
    <property type="evidence" value="ECO:0007669"/>
    <property type="project" value="TreeGrafter"/>
</dbReference>
<dbReference type="EMBL" id="VFPA01000003">
    <property type="protein sequence ID" value="TQM08995.1"/>
    <property type="molecule type" value="Genomic_DNA"/>
</dbReference>
<keyword evidence="3" id="KW-0813">Transport</keyword>
<dbReference type="InterPro" id="IPR051313">
    <property type="entry name" value="Bact_iron-sidero_bind"/>
</dbReference>
<reference evidence="6 7" key="1">
    <citation type="submission" date="2019-06" db="EMBL/GenBank/DDBJ databases">
        <title>Sequencing the genomes of 1000 actinobacteria strains.</title>
        <authorList>
            <person name="Klenk H.-P."/>
        </authorList>
    </citation>
    <scope>NUCLEOTIDE SEQUENCE [LARGE SCALE GENOMIC DNA]</scope>
    <source>
        <strain evidence="6 7">DSM 45301</strain>
    </source>
</reference>
<dbReference type="GO" id="GO:1901678">
    <property type="term" value="P:iron coordination entity transport"/>
    <property type="evidence" value="ECO:0007669"/>
    <property type="project" value="UniProtKB-ARBA"/>
</dbReference>
<gene>
    <name evidence="6" type="ORF">FB558_4736</name>
</gene>
<dbReference type="InterPro" id="IPR002491">
    <property type="entry name" value="ABC_transptr_periplasmic_BD"/>
</dbReference>
<dbReference type="PROSITE" id="PS50983">
    <property type="entry name" value="FE_B12_PBP"/>
    <property type="match status" value="1"/>
</dbReference>
<dbReference type="PANTHER" id="PTHR30532">
    <property type="entry name" value="IRON III DICITRATE-BINDING PERIPLASMIC PROTEIN"/>
    <property type="match status" value="1"/>
</dbReference>
<dbReference type="Pfam" id="PF01497">
    <property type="entry name" value="Peripla_BP_2"/>
    <property type="match status" value="1"/>
</dbReference>
<evidence type="ECO:0000256" key="2">
    <source>
        <dbReference type="ARBA" id="ARBA00008814"/>
    </source>
</evidence>
<keyword evidence="4" id="KW-0732">Signal</keyword>
<evidence type="ECO:0000256" key="4">
    <source>
        <dbReference type="ARBA" id="ARBA00022729"/>
    </source>
</evidence>
<comment type="caution">
    <text evidence="6">The sequence shown here is derived from an EMBL/GenBank/DDBJ whole genome shotgun (WGS) entry which is preliminary data.</text>
</comment>
<dbReference type="RefSeq" id="WP_142056875.1">
    <property type="nucleotide sequence ID" value="NZ_VFPA01000003.1"/>
</dbReference>
<dbReference type="PROSITE" id="PS51318">
    <property type="entry name" value="TAT"/>
    <property type="match status" value="1"/>
</dbReference>
<accession>A0A543DIA7</accession>
<dbReference type="AlphaFoldDB" id="A0A543DIA7"/>
<evidence type="ECO:0000313" key="7">
    <source>
        <dbReference type="Proteomes" id="UP000315677"/>
    </source>
</evidence>
<name>A0A543DIA7_9PSEU</name>
<comment type="subcellular location">
    <subcellularLocation>
        <location evidence="1">Cell envelope</location>
    </subcellularLocation>
</comment>
<dbReference type="SUPFAM" id="SSF53807">
    <property type="entry name" value="Helical backbone' metal receptor"/>
    <property type="match status" value="1"/>
</dbReference>
<organism evidence="6 7">
    <name type="scientific">Pseudonocardia kunmingensis</name>
    <dbReference type="NCBI Taxonomy" id="630975"/>
    <lineage>
        <taxon>Bacteria</taxon>
        <taxon>Bacillati</taxon>
        <taxon>Actinomycetota</taxon>
        <taxon>Actinomycetes</taxon>
        <taxon>Pseudonocardiales</taxon>
        <taxon>Pseudonocardiaceae</taxon>
        <taxon>Pseudonocardia</taxon>
    </lineage>
</organism>
<evidence type="ECO:0000313" key="6">
    <source>
        <dbReference type="EMBL" id="TQM08995.1"/>
    </source>
</evidence>
<sequence>MFPTVLARPVVTSATRREFLALLGAAGLLTACSSGPADGPAAPATRTVTHPLGTAEVPVAPTRVLALDRRGALPHLLALGVTPVGALTAESIIGTPFPALVAEQARDVTVVPTGGGADDVNLEAVAALEPDLLIGWTGGIEEQYAALSGIAPTVAVDVDFTDAAASLRAIAAAMGREAEADAVISAFDERRAARLAELGDIGAVSIVLGIGGQQFRVYQPTGSSVARWLAEAGARIVPDVSSISGEPYGDGEFVLISPESLGQVTGDTIVVMTNTGPAGEAAVAELEGSPLWPTLPAVQARRVVRINSQESVGSYGFQGYDAVLDTLVDQWTGLGPR</sequence>
<evidence type="ECO:0000256" key="1">
    <source>
        <dbReference type="ARBA" id="ARBA00004196"/>
    </source>
</evidence>
<dbReference type="InterPro" id="IPR006311">
    <property type="entry name" value="TAT_signal"/>
</dbReference>
<dbReference type="OrthoDB" id="9793175at2"/>
<evidence type="ECO:0000259" key="5">
    <source>
        <dbReference type="PROSITE" id="PS50983"/>
    </source>
</evidence>
<dbReference type="Proteomes" id="UP000315677">
    <property type="component" value="Unassembled WGS sequence"/>
</dbReference>
<protein>
    <submittedName>
        <fullName evidence="6">Iron complex transport system substrate-binding protein</fullName>
    </submittedName>
</protein>
<evidence type="ECO:0000256" key="3">
    <source>
        <dbReference type="ARBA" id="ARBA00022448"/>
    </source>
</evidence>
<proteinExistence type="inferred from homology"/>
<dbReference type="Gene3D" id="3.40.50.1980">
    <property type="entry name" value="Nitrogenase molybdenum iron protein domain"/>
    <property type="match status" value="2"/>
</dbReference>
<keyword evidence="7" id="KW-1185">Reference proteome</keyword>
<dbReference type="PANTHER" id="PTHR30532:SF24">
    <property type="entry name" value="FERRIC ENTEROBACTIN-BINDING PERIPLASMIC PROTEIN FEPB"/>
    <property type="match status" value="1"/>
</dbReference>
<comment type="similarity">
    <text evidence="2">Belongs to the bacterial solute-binding protein 8 family.</text>
</comment>
<feature type="domain" description="Fe/B12 periplasmic-binding" evidence="5">
    <location>
        <begin position="64"/>
        <end position="335"/>
    </location>
</feature>